<evidence type="ECO:0000256" key="1">
    <source>
        <dbReference type="ARBA" id="ARBA00004429"/>
    </source>
</evidence>
<dbReference type="InterPro" id="IPR055348">
    <property type="entry name" value="DctQ"/>
</dbReference>
<proteinExistence type="inferred from homology"/>
<keyword evidence="6 9" id="KW-1133">Transmembrane helix</keyword>
<evidence type="ECO:0000256" key="9">
    <source>
        <dbReference type="RuleBase" id="RU369079"/>
    </source>
</evidence>
<dbReference type="AlphaFoldDB" id="A0A679J6H9"/>
<evidence type="ECO:0000256" key="5">
    <source>
        <dbReference type="ARBA" id="ARBA00022692"/>
    </source>
</evidence>
<dbReference type="GO" id="GO:0015740">
    <property type="term" value="P:C4-dicarboxylate transport"/>
    <property type="evidence" value="ECO:0007669"/>
    <property type="project" value="TreeGrafter"/>
</dbReference>
<evidence type="ECO:0000256" key="4">
    <source>
        <dbReference type="ARBA" id="ARBA00022519"/>
    </source>
</evidence>
<feature type="transmembrane region" description="Helical" evidence="9">
    <location>
        <begin position="40"/>
        <end position="64"/>
    </location>
</feature>
<dbReference type="GO" id="GO:0005886">
    <property type="term" value="C:plasma membrane"/>
    <property type="evidence" value="ECO:0007669"/>
    <property type="project" value="UniProtKB-SubCell"/>
</dbReference>
<accession>A0A679J6H9</accession>
<reference evidence="11" key="1">
    <citation type="submission" date="2019-12" db="EMBL/GenBank/DDBJ databases">
        <authorList>
            <person name="Cremers G."/>
        </authorList>
    </citation>
    <scope>NUCLEOTIDE SEQUENCE</scope>
    <source>
        <strain evidence="11">Mbul1</strain>
    </source>
</reference>
<comment type="subunit">
    <text evidence="9">The complex comprises the extracytoplasmic solute receptor protein and the two transmembrane proteins.</text>
</comment>
<evidence type="ECO:0000256" key="8">
    <source>
        <dbReference type="ARBA" id="ARBA00038436"/>
    </source>
</evidence>
<dbReference type="EMBL" id="LR743504">
    <property type="protein sequence ID" value="CAA2102326.1"/>
    <property type="molecule type" value="Genomic_DNA"/>
</dbReference>
<dbReference type="Pfam" id="PF04290">
    <property type="entry name" value="DctQ"/>
    <property type="match status" value="1"/>
</dbReference>
<keyword evidence="5 9" id="KW-0812">Transmembrane</keyword>
<feature type="transmembrane region" description="Helical" evidence="9">
    <location>
        <begin position="115"/>
        <end position="133"/>
    </location>
</feature>
<keyword evidence="2 9" id="KW-0813">Transport</keyword>
<comment type="subcellular location">
    <subcellularLocation>
        <location evidence="1 9">Cell inner membrane</location>
        <topology evidence="1 9">Multi-pass membrane protein</topology>
    </subcellularLocation>
</comment>
<gene>
    <name evidence="11" type="ORF">MBUL_01628</name>
</gene>
<comment type="function">
    <text evidence="9">Part of the tripartite ATP-independent periplasmic (TRAP) transport system.</text>
</comment>
<dbReference type="PANTHER" id="PTHR35011:SF10">
    <property type="entry name" value="TRAP TRANSPORTER SMALL PERMEASE PROTEIN"/>
    <property type="match status" value="1"/>
</dbReference>
<keyword evidence="7 9" id="KW-0472">Membrane</keyword>
<comment type="similarity">
    <text evidence="8 9">Belongs to the TRAP transporter small permease family.</text>
</comment>
<sequence>MSHAFDAASAASETATAAPEPRIPGVLGHLDRGMKAINRVIMLLGGIALVCACLVLSYSVLVRYALHEPTDWQDEMAVFLIVGATFFSAAAVQAKRGHVAIEALSGLLSPRVNRARLLMADIVSIVFVTFFAWKSWTLLHEAWVDGQVSQSSWGPPLWIPYALMAIGMSFLGLQFLLQIVEALTYGPRAAGWANPKVGLGADLNKTPLKTGNHP</sequence>
<evidence type="ECO:0000256" key="6">
    <source>
        <dbReference type="ARBA" id="ARBA00022989"/>
    </source>
</evidence>
<feature type="domain" description="Tripartite ATP-independent periplasmic transporters DctQ component" evidence="10">
    <location>
        <begin position="53"/>
        <end position="183"/>
    </location>
</feature>
<evidence type="ECO:0000256" key="2">
    <source>
        <dbReference type="ARBA" id="ARBA00022448"/>
    </source>
</evidence>
<dbReference type="InterPro" id="IPR007387">
    <property type="entry name" value="TRAP_DctQ"/>
</dbReference>
<feature type="transmembrane region" description="Helical" evidence="9">
    <location>
        <begin position="158"/>
        <end position="180"/>
    </location>
</feature>
<feature type="transmembrane region" description="Helical" evidence="9">
    <location>
        <begin position="76"/>
        <end position="94"/>
    </location>
</feature>
<name>A0A679J6H9_9HYPH</name>
<dbReference type="GO" id="GO:0022857">
    <property type="term" value="F:transmembrane transporter activity"/>
    <property type="evidence" value="ECO:0007669"/>
    <property type="project" value="UniProtKB-UniRule"/>
</dbReference>
<keyword evidence="3" id="KW-1003">Cell membrane</keyword>
<keyword evidence="4 9" id="KW-0997">Cell inner membrane</keyword>
<organism evidence="11">
    <name type="scientific">Methylobacterium bullatum</name>
    <dbReference type="NCBI Taxonomy" id="570505"/>
    <lineage>
        <taxon>Bacteria</taxon>
        <taxon>Pseudomonadati</taxon>
        <taxon>Pseudomonadota</taxon>
        <taxon>Alphaproteobacteria</taxon>
        <taxon>Hyphomicrobiales</taxon>
        <taxon>Methylobacteriaceae</taxon>
        <taxon>Methylobacterium</taxon>
    </lineage>
</organism>
<dbReference type="PANTHER" id="PTHR35011">
    <property type="entry name" value="2,3-DIKETO-L-GULONATE TRAP TRANSPORTER SMALL PERMEASE PROTEIN YIAM"/>
    <property type="match status" value="1"/>
</dbReference>
<protein>
    <recommendedName>
        <fullName evidence="9">TRAP transporter small permease protein</fullName>
    </recommendedName>
</protein>
<evidence type="ECO:0000259" key="10">
    <source>
        <dbReference type="Pfam" id="PF04290"/>
    </source>
</evidence>
<evidence type="ECO:0000313" key="11">
    <source>
        <dbReference type="EMBL" id="CAA2102326.1"/>
    </source>
</evidence>
<evidence type="ECO:0000256" key="3">
    <source>
        <dbReference type="ARBA" id="ARBA00022475"/>
    </source>
</evidence>
<evidence type="ECO:0000256" key="7">
    <source>
        <dbReference type="ARBA" id="ARBA00023136"/>
    </source>
</evidence>